<evidence type="ECO:0000313" key="3">
    <source>
        <dbReference type="EMBL" id="TGK95632.1"/>
    </source>
</evidence>
<feature type="transmembrane region" description="Helical" evidence="1">
    <location>
        <begin position="12"/>
        <end position="32"/>
    </location>
</feature>
<reference evidence="3" key="1">
    <citation type="journal article" date="2019" name="PLoS Negl. Trop. Dis.">
        <title>Revisiting the worldwide diversity of Leptospira species in the environment.</title>
        <authorList>
            <person name="Vincent A.T."/>
            <person name="Schiettekatte O."/>
            <person name="Bourhy P."/>
            <person name="Veyrier F.J."/>
            <person name="Picardeau M."/>
        </authorList>
    </citation>
    <scope>NUCLEOTIDE SEQUENCE [LARGE SCALE GENOMIC DNA]</scope>
    <source>
        <strain evidence="3">201800277</strain>
    </source>
</reference>
<keyword evidence="1" id="KW-0812">Transmembrane</keyword>
<dbReference type="EMBL" id="RQFP01000001">
    <property type="protein sequence ID" value="TGK95632.1"/>
    <property type="molecule type" value="Genomic_DNA"/>
</dbReference>
<evidence type="ECO:0000256" key="1">
    <source>
        <dbReference type="SAM" id="Phobius"/>
    </source>
</evidence>
<dbReference type="RefSeq" id="WP_100792134.1">
    <property type="nucleotide sequence ID" value="NZ_NPDQ01000010.1"/>
</dbReference>
<sequence>MKYKERITAINIAIMFILTLLFVNFGILYFYIEQFNLYSSLEKGIQVLDSDITIIEKNITVFSLIYTVGFLFTGMFFVYWLTNAYLGIKTIFPNLSGTNFQILIVWFIPVIGLYKPYEIMDELYTHSKQLLLKYNNAKSSLLNLKILNIWWFLWIVDSFLIVFASKLNPNTVDVEEVLFSAKFHIVENIFSILLCFITAKMLLNFSRVEAEIDSIVATEYNQN</sequence>
<keyword evidence="4" id="KW-1185">Reference proteome</keyword>
<evidence type="ECO:0000259" key="2">
    <source>
        <dbReference type="Pfam" id="PF14219"/>
    </source>
</evidence>
<comment type="caution">
    <text evidence="3">The sequence shown here is derived from an EMBL/GenBank/DDBJ whole genome shotgun (WGS) entry which is preliminary data.</text>
</comment>
<feature type="transmembrane region" description="Helical" evidence="1">
    <location>
        <begin position="185"/>
        <end position="203"/>
    </location>
</feature>
<keyword evidence="1" id="KW-0472">Membrane</keyword>
<dbReference type="AlphaFoldDB" id="A0A2M9XXI5"/>
<keyword evidence="1" id="KW-1133">Transmembrane helix</keyword>
<feature type="transmembrane region" description="Helical" evidence="1">
    <location>
        <begin position="146"/>
        <end position="165"/>
    </location>
</feature>
<organism evidence="3 4">
    <name type="scientific">Leptospira brenneri</name>
    <dbReference type="NCBI Taxonomy" id="2023182"/>
    <lineage>
        <taxon>Bacteria</taxon>
        <taxon>Pseudomonadati</taxon>
        <taxon>Spirochaetota</taxon>
        <taxon>Spirochaetia</taxon>
        <taxon>Leptospirales</taxon>
        <taxon>Leptospiraceae</taxon>
        <taxon>Leptospira</taxon>
    </lineage>
</organism>
<dbReference type="InterPro" id="IPR025565">
    <property type="entry name" value="DUF4328"/>
</dbReference>
<gene>
    <name evidence="3" type="ORF">EHQ30_03065</name>
</gene>
<dbReference type="Proteomes" id="UP000297891">
    <property type="component" value="Unassembled WGS sequence"/>
</dbReference>
<evidence type="ECO:0000313" key="4">
    <source>
        <dbReference type="Proteomes" id="UP000297891"/>
    </source>
</evidence>
<feature type="domain" description="DUF4328" evidence="2">
    <location>
        <begin position="61"/>
        <end position="206"/>
    </location>
</feature>
<feature type="transmembrane region" description="Helical" evidence="1">
    <location>
        <begin position="59"/>
        <end position="81"/>
    </location>
</feature>
<proteinExistence type="predicted"/>
<dbReference type="OrthoDB" id="345551at2"/>
<name>A0A2M9XXI5_9LEPT</name>
<dbReference type="Pfam" id="PF14219">
    <property type="entry name" value="DUF4328"/>
    <property type="match status" value="1"/>
</dbReference>
<accession>A0A2M9XXI5</accession>
<protein>
    <submittedName>
        <fullName evidence="3">DUF4328 domain-containing protein</fullName>
    </submittedName>
</protein>